<accession>A0A1A8XPV7</accession>
<dbReference type="RefSeq" id="WP_186407183.1">
    <property type="nucleotide sequence ID" value="NZ_FLQX01000110.1"/>
</dbReference>
<protein>
    <recommendedName>
        <fullName evidence="6">Cytochrome c domain-containing protein</fullName>
    </recommendedName>
</protein>
<keyword evidence="8" id="KW-1185">Reference proteome</keyword>
<evidence type="ECO:0000256" key="1">
    <source>
        <dbReference type="ARBA" id="ARBA00022617"/>
    </source>
</evidence>
<organism evidence="7 8">
    <name type="scientific">Candidatus Accumulibacter aalborgensis</name>
    <dbReference type="NCBI Taxonomy" id="1860102"/>
    <lineage>
        <taxon>Bacteria</taxon>
        <taxon>Pseudomonadati</taxon>
        <taxon>Pseudomonadota</taxon>
        <taxon>Betaproteobacteria</taxon>
        <taxon>Candidatus Accumulibacter</taxon>
    </lineage>
</organism>
<dbReference type="GO" id="GO:0046872">
    <property type="term" value="F:metal ion binding"/>
    <property type="evidence" value="ECO:0007669"/>
    <property type="project" value="UniProtKB-KW"/>
</dbReference>
<dbReference type="AlphaFoldDB" id="A0A1A8XPV7"/>
<evidence type="ECO:0000256" key="4">
    <source>
        <dbReference type="PROSITE-ProRule" id="PRU00433"/>
    </source>
</evidence>
<dbReference type="GO" id="GO:0004130">
    <property type="term" value="F:cytochrome-c peroxidase activity"/>
    <property type="evidence" value="ECO:0007669"/>
    <property type="project" value="TreeGrafter"/>
</dbReference>
<dbReference type="Gene3D" id="1.10.760.10">
    <property type="entry name" value="Cytochrome c-like domain"/>
    <property type="match status" value="1"/>
</dbReference>
<dbReference type="Pfam" id="PF21419">
    <property type="entry name" value="RoxA-like_Cyt-c"/>
    <property type="match status" value="1"/>
</dbReference>
<dbReference type="InterPro" id="IPR036909">
    <property type="entry name" value="Cyt_c-like_dom_sf"/>
</dbReference>
<dbReference type="GO" id="GO:0009055">
    <property type="term" value="F:electron transfer activity"/>
    <property type="evidence" value="ECO:0007669"/>
    <property type="project" value="InterPro"/>
</dbReference>
<dbReference type="PROSITE" id="PS51007">
    <property type="entry name" value="CYTC"/>
    <property type="match status" value="1"/>
</dbReference>
<keyword evidence="5" id="KW-0812">Transmembrane</keyword>
<keyword evidence="5" id="KW-0472">Membrane</keyword>
<dbReference type="InterPro" id="IPR009056">
    <property type="entry name" value="Cyt_c-like_dom"/>
</dbReference>
<keyword evidence="2 4" id="KW-0479">Metal-binding</keyword>
<feature type="domain" description="Cytochrome c" evidence="6">
    <location>
        <begin position="323"/>
        <end position="492"/>
    </location>
</feature>
<dbReference type="Pfam" id="PF00034">
    <property type="entry name" value="Cytochrom_C"/>
    <property type="match status" value="1"/>
</dbReference>
<evidence type="ECO:0000256" key="3">
    <source>
        <dbReference type="ARBA" id="ARBA00023004"/>
    </source>
</evidence>
<dbReference type="STRING" id="1860102.ACCAA_340009"/>
<keyword evidence="5" id="KW-1133">Transmembrane helix</keyword>
<dbReference type="PANTHER" id="PTHR30600">
    <property type="entry name" value="CYTOCHROME C PEROXIDASE-RELATED"/>
    <property type="match status" value="1"/>
</dbReference>
<dbReference type="GO" id="GO:0020037">
    <property type="term" value="F:heme binding"/>
    <property type="evidence" value="ECO:0007669"/>
    <property type="project" value="InterPro"/>
</dbReference>
<evidence type="ECO:0000313" key="7">
    <source>
        <dbReference type="EMBL" id="SBT06477.1"/>
    </source>
</evidence>
<keyword evidence="3 4" id="KW-0408">Iron</keyword>
<reference evidence="7 8" key="1">
    <citation type="submission" date="2016-06" db="EMBL/GenBank/DDBJ databases">
        <authorList>
            <person name="Kjaerup R.B."/>
            <person name="Dalgaard T.S."/>
            <person name="Juul-Madsen H.R."/>
        </authorList>
    </citation>
    <scope>NUCLEOTIDE SEQUENCE [LARGE SCALE GENOMIC DNA]</scope>
    <source>
        <strain evidence="7">3</strain>
    </source>
</reference>
<name>A0A1A8XPV7_9PROT</name>
<evidence type="ECO:0000256" key="2">
    <source>
        <dbReference type="ARBA" id="ARBA00022723"/>
    </source>
</evidence>
<evidence type="ECO:0000256" key="5">
    <source>
        <dbReference type="SAM" id="Phobius"/>
    </source>
</evidence>
<dbReference type="Proteomes" id="UP000199169">
    <property type="component" value="Unassembled WGS sequence"/>
</dbReference>
<proteinExistence type="predicted"/>
<evidence type="ECO:0000259" key="6">
    <source>
        <dbReference type="PROSITE" id="PS51007"/>
    </source>
</evidence>
<keyword evidence="1 4" id="KW-0349">Heme</keyword>
<dbReference type="EMBL" id="FLQX01000110">
    <property type="protein sequence ID" value="SBT06477.1"/>
    <property type="molecule type" value="Genomic_DNA"/>
</dbReference>
<sequence length="492" mass="55254">MMSNFFSRIWFKIIVLVVIVIAIVGAWIGYDRGFREHPQPDWVTATPEMRFKYGSIGAEHDAGVPYWIFYVLPRIFPEKLTQDGKVIPGGYAALGVPWEEGQELPVGFTNKIIGFPRVGNNCAVCHTTSYRATPDADPVFVVGGAAHTTNVEGFFRYLIDCAKDPRFNADILMAEINRVTDLDVIDKLLYRFFIIPITRKRLLEREAQFAWIYRQDFPDWGRGRDDAMNLTKYFMIRAPMDDSFGPTDMPSVWNLKKYVWDKGHRMNYAGDSNDAYSVIMDSALGLLGAPPADKDDFVEQVKWLHAYLSEMPSPRYPFPIDAARAAAGKTLFDANCAGCHASELTGRPLALAEVGTDRGRLDSWNKGAAIKANQVVKEMGLERRGLVEEDLKGYVAAFLDGIWLKAPYLHNGSVPTLRDLLEPAAERPKVFWRGYDVYDQTRVGFVTDGPEAQRIGTRLDTRSKGGGNYGHEFGTALSGDEKDALVEYMKTL</sequence>
<evidence type="ECO:0000313" key="8">
    <source>
        <dbReference type="Proteomes" id="UP000199169"/>
    </source>
</evidence>
<feature type="transmembrane region" description="Helical" evidence="5">
    <location>
        <begin position="9"/>
        <end position="30"/>
    </location>
</feature>
<dbReference type="InterPro" id="IPR051395">
    <property type="entry name" value="Cytochrome_c_Peroxidase/MauG"/>
</dbReference>
<dbReference type="SUPFAM" id="SSF46626">
    <property type="entry name" value="Cytochrome c"/>
    <property type="match status" value="1"/>
</dbReference>
<dbReference type="PANTHER" id="PTHR30600:SF9">
    <property type="entry name" value="BLR7738 PROTEIN"/>
    <property type="match status" value="1"/>
</dbReference>
<gene>
    <name evidence="7" type="ORF">ACCAA_340009</name>
</gene>